<feature type="region of interest" description="Disordered" evidence="3">
    <location>
        <begin position="297"/>
        <end position="340"/>
    </location>
</feature>
<keyword evidence="1 4" id="KW-0732">Signal</keyword>
<dbReference type="Pfam" id="PF01551">
    <property type="entry name" value="Peptidase_M23"/>
    <property type="match status" value="1"/>
</dbReference>
<gene>
    <name evidence="7" type="ORF">GJU40_08625</name>
</gene>
<dbReference type="Gene3D" id="2.70.70.10">
    <property type="entry name" value="Glucose Permease (Domain IIA)"/>
    <property type="match status" value="1"/>
</dbReference>
<keyword evidence="2" id="KW-0175">Coiled coil</keyword>
<keyword evidence="8" id="KW-1185">Reference proteome</keyword>
<dbReference type="PANTHER" id="PTHR21666:SF270">
    <property type="entry name" value="MUREIN HYDROLASE ACTIVATOR ENVC"/>
    <property type="match status" value="1"/>
</dbReference>
<comment type="caution">
    <text evidence="7">The sequence shown here is derived from an EMBL/GenBank/DDBJ whole genome shotgun (WGS) entry which is preliminary data.</text>
</comment>
<feature type="compositionally biased region" description="Polar residues" evidence="3">
    <location>
        <begin position="40"/>
        <end position="50"/>
    </location>
</feature>
<proteinExistence type="predicted"/>
<feature type="domain" description="M23ase beta-sheet core" evidence="5">
    <location>
        <begin position="367"/>
        <end position="470"/>
    </location>
</feature>
<dbReference type="SUPFAM" id="SSF51261">
    <property type="entry name" value="Duplicated hybrid motif"/>
    <property type="match status" value="1"/>
</dbReference>
<dbReference type="Proteomes" id="UP000448867">
    <property type="component" value="Unassembled WGS sequence"/>
</dbReference>
<dbReference type="CDD" id="cd12797">
    <property type="entry name" value="M23_peptidase"/>
    <property type="match status" value="1"/>
</dbReference>
<evidence type="ECO:0000256" key="1">
    <source>
        <dbReference type="ARBA" id="ARBA00022729"/>
    </source>
</evidence>
<evidence type="ECO:0000256" key="4">
    <source>
        <dbReference type="SAM" id="SignalP"/>
    </source>
</evidence>
<dbReference type="AlphaFoldDB" id="A0A7X2LZY8"/>
<evidence type="ECO:0000256" key="3">
    <source>
        <dbReference type="SAM" id="MobiDB-lite"/>
    </source>
</evidence>
<dbReference type="PANTHER" id="PTHR21666">
    <property type="entry name" value="PEPTIDASE-RELATED"/>
    <property type="match status" value="1"/>
</dbReference>
<accession>A0A7X2LZY8</accession>
<feature type="coiled-coil region" evidence="2">
    <location>
        <begin position="161"/>
        <end position="212"/>
    </location>
</feature>
<dbReference type="EMBL" id="WKKI01000012">
    <property type="protein sequence ID" value="MRX72214.1"/>
    <property type="molecule type" value="Genomic_DNA"/>
</dbReference>
<evidence type="ECO:0000313" key="8">
    <source>
        <dbReference type="Proteomes" id="UP000448867"/>
    </source>
</evidence>
<feature type="chain" id="PRO_5039170959" evidence="4">
    <location>
        <begin position="20"/>
        <end position="475"/>
    </location>
</feature>
<dbReference type="GO" id="GO:0004222">
    <property type="term" value="F:metalloendopeptidase activity"/>
    <property type="evidence" value="ECO:0007669"/>
    <property type="project" value="TreeGrafter"/>
</dbReference>
<dbReference type="InterPro" id="IPR057309">
    <property type="entry name" value="PcsB_CC"/>
</dbReference>
<reference evidence="7 8" key="1">
    <citation type="submission" date="2019-11" db="EMBL/GenBank/DDBJ databases">
        <title>Bacillus lacus genome.</title>
        <authorList>
            <person name="Allen C.J."/>
            <person name="Newman J.D."/>
        </authorList>
    </citation>
    <scope>NUCLEOTIDE SEQUENCE [LARGE SCALE GENOMIC DNA]</scope>
    <source>
        <strain evidence="7 8">KCTC 33946</strain>
    </source>
</reference>
<feature type="signal peptide" evidence="4">
    <location>
        <begin position="1"/>
        <end position="19"/>
    </location>
</feature>
<feature type="coiled-coil region" evidence="2">
    <location>
        <begin position="240"/>
        <end position="292"/>
    </location>
</feature>
<sequence>MRRKLLALGLAAVIGTSGAIAPAGSPTVHANELEKKRQDIQNQKSNIDSNIKSKEGQIDGLKSQEQKLNDEIKRLDMQVSDTNGKIREKEAEVEESKKQIEALKVQIEEVKERIAKRNELLKDRARSIQEGGGVISYLDVLLGAQDFSDFITRVGAVTTFVEADREIIKAHEEDMKLLEQSEAELSSELKKLETALTDLHNLKQTLQKQVAEKNAVMSQVKLDHEEALHDLYNLEDESSFLAEQDEILKQEIERQRLEEERKKREAEEAARRAAAEAKAKAAADAKAAAEARAAADAKAKAERAAQRNSSKPAAPAPKASAPKAPASSSGSGSGSKSAPAPAVTGGAFMWPAQGSFTSGYGARWGKLHAGIDIANASPNVPVVASASGTVIRANYSSSYGNVVYIAHSIGGKTYTTLYAHLDTMNVSSGQTVSKGQQIGYMGNTGRSTGKHLHFEIHEGSWSGQKNAVDPMKYLR</sequence>
<evidence type="ECO:0000256" key="2">
    <source>
        <dbReference type="SAM" id="Coils"/>
    </source>
</evidence>
<feature type="region of interest" description="Disordered" evidence="3">
    <location>
        <begin position="33"/>
        <end position="62"/>
    </location>
</feature>
<dbReference type="SUPFAM" id="SSF90257">
    <property type="entry name" value="Myosin rod fragments"/>
    <property type="match status" value="1"/>
</dbReference>
<dbReference type="Pfam" id="PF24568">
    <property type="entry name" value="CC_PcsB"/>
    <property type="match status" value="1"/>
</dbReference>
<dbReference type="InterPro" id="IPR011055">
    <property type="entry name" value="Dup_hybrid_motif"/>
</dbReference>
<protein>
    <submittedName>
        <fullName evidence="7">Peptidoglycan DD-metalloendopeptidase family protein</fullName>
    </submittedName>
</protein>
<feature type="compositionally biased region" description="Low complexity" evidence="3">
    <location>
        <begin position="309"/>
        <end position="340"/>
    </location>
</feature>
<name>A0A7X2LZY8_9BACI</name>
<dbReference type="InterPro" id="IPR016047">
    <property type="entry name" value="M23ase_b-sheet_dom"/>
</dbReference>
<evidence type="ECO:0000313" key="7">
    <source>
        <dbReference type="EMBL" id="MRX72214.1"/>
    </source>
</evidence>
<evidence type="ECO:0000259" key="5">
    <source>
        <dbReference type="Pfam" id="PF01551"/>
    </source>
</evidence>
<dbReference type="Gene3D" id="6.10.250.3150">
    <property type="match status" value="1"/>
</dbReference>
<evidence type="ECO:0000259" key="6">
    <source>
        <dbReference type="Pfam" id="PF24568"/>
    </source>
</evidence>
<dbReference type="RefSeq" id="WP_343031478.1">
    <property type="nucleotide sequence ID" value="NZ_WKKI01000012.1"/>
</dbReference>
<organism evidence="7 8">
    <name type="scientific">Metabacillus lacus</name>
    <dbReference type="NCBI Taxonomy" id="1983721"/>
    <lineage>
        <taxon>Bacteria</taxon>
        <taxon>Bacillati</taxon>
        <taxon>Bacillota</taxon>
        <taxon>Bacilli</taxon>
        <taxon>Bacillales</taxon>
        <taxon>Bacillaceae</taxon>
        <taxon>Metabacillus</taxon>
    </lineage>
</organism>
<feature type="compositionally biased region" description="Basic and acidic residues" evidence="3">
    <location>
        <begin position="51"/>
        <end position="62"/>
    </location>
</feature>
<feature type="domain" description="Peptidoglycan hydrolase PcsB coiled-coil" evidence="6">
    <location>
        <begin position="107"/>
        <end position="180"/>
    </location>
</feature>
<dbReference type="InterPro" id="IPR050570">
    <property type="entry name" value="Cell_wall_metabolism_enzyme"/>
</dbReference>